<evidence type="ECO:0000313" key="4">
    <source>
        <dbReference type="Proteomes" id="UP000242715"/>
    </source>
</evidence>
<dbReference type="Pfam" id="PF14223">
    <property type="entry name" value="Retrotran_gag_2"/>
    <property type="match status" value="1"/>
</dbReference>
<dbReference type="InterPro" id="IPR013103">
    <property type="entry name" value="RVT_2"/>
</dbReference>
<sequence>MASDNSTVEVPIHNATGELNLPPTSRGSSKSGLTHSLTIKLDEKNFLLWSQQVNGVITAHNLHRFVVNPEILLQYASIADRLDGKNSEEYKTWLFKDQSLFTWLLSTISDGVLPRVLNCKHSHEVWEKIHKYFNSVLKSRARQLRSELKNTKKSARSMSEYLLRIKSIVNSLIAMGDMDCWKQESEKERIVLLSHFVKIIVKSFTGSDNPTVEDIEGLLLLQEAQFEKFRQELANPSVSTNVAQMETQSNSPNMDLEGPPSRPPHFNPYPRPTAHLAIPQYYSSIPDMDNMSNASWYPDSGASHHLTYNPQQFRILSKFCLKELWDLMDYTSSNPFTSLPMMRTTPRPSVSPQHKGHKCLDANGRIYVSKDVIFHETQFPYPSLFPTSSTNRSNSDTSPTEHTAPTTTPSIIPPQNPPLTVNQINSLISQPIPSTSNISQQANFTSGNNPPAIQPNPPISTPNKHPMVTRGKTGNLKPKIFSATLEPTSVKTALKDPKWLHAMQNEYKALMDNKTWSLVPLPSHRKVISCKWIFKVKENPDGTVNKYKARLVARGFLQTPGFDFTETFSPVIKPTTIRIILTLVVTYKWLIQQIDVKNAFLNGVLQEEVYMTQLAGFEVADKTLVCKLHKSLYGLKQAPRAWYERLTQALLQMGFVTSKCDPSLLIHHQKGACTYVLIYVDDILITGSTPHLIHDLIHKLNVKFALKQLGEVDYFLGIEVHHMPSGDLLLNQSKYVRDLLSRTNMENCKAIGSPMVSSCKLSKFGTDSMSDPSLYRSTVGALQYATLTRPDISFSVNKVCQFMANPLETHWKAVKRILRYLKGTSNHGLLLHPSSSSPPFSLRTYSDADWATDQDDRRSTSGSCIYFGPNLSLLCELQVPYHTPTLLCDNLSAVSLAHNPNLHSRTKHIELDIHFVREKVFAKKLHVLHVPATDQLADPLTKSLSPSNYATIRTKLKVFPCHETTSV</sequence>
<dbReference type="SUPFAM" id="SSF56672">
    <property type="entry name" value="DNA/RNA polymerases"/>
    <property type="match status" value="1"/>
</dbReference>
<dbReference type="InterPro" id="IPR043502">
    <property type="entry name" value="DNA/RNA_pol_sf"/>
</dbReference>
<feature type="compositionally biased region" description="Polar residues" evidence="1">
    <location>
        <begin position="421"/>
        <end position="447"/>
    </location>
</feature>
<reference evidence="4" key="1">
    <citation type="journal article" date="2017" name="Front. Plant Sci.">
        <title>Climate Clever Clovers: New Paradigm to Reduce the Environmental Footprint of Ruminants by Breeding Low Methanogenic Forages Utilizing Haplotype Variation.</title>
        <authorList>
            <person name="Kaur P."/>
            <person name="Appels R."/>
            <person name="Bayer P.E."/>
            <person name="Keeble-Gagnere G."/>
            <person name="Wang J."/>
            <person name="Hirakawa H."/>
            <person name="Shirasawa K."/>
            <person name="Vercoe P."/>
            <person name="Stefanova K."/>
            <person name="Durmic Z."/>
            <person name="Nichols P."/>
            <person name="Revell C."/>
            <person name="Isobe S.N."/>
            <person name="Edwards D."/>
            <person name="Erskine W."/>
        </authorList>
    </citation>
    <scope>NUCLEOTIDE SEQUENCE [LARGE SCALE GENOMIC DNA]</scope>
    <source>
        <strain evidence="4">cv. Daliak</strain>
    </source>
</reference>
<feature type="region of interest" description="Disordered" evidence="1">
    <location>
        <begin position="248"/>
        <end position="270"/>
    </location>
</feature>
<protein>
    <recommendedName>
        <fullName evidence="2">Reverse transcriptase Ty1/copia-type domain-containing protein</fullName>
    </recommendedName>
</protein>
<evidence type="ECO:0000313" key="3">
    <source>
        <dbReference type="EMBL" id="GAU27211.1"/>
    </source>
</evidence>
<dbReference type="Pfam" id="PF07727">
    <property type="entry name" value="RVT_2"/>
    <property type="match status" value="1"/>
</dbReference>
<gene>
    <name evidence="3" type="ORF">TSUD_108020</name>
</gene>
<dbReference type="Proteomes" id="UP000242715">
    <property type="component" value="Unassembled WGS sequence"/>
</dbReference>
<dbReference type="OrthoDB" id="1737296at2759"/>
<proteinExistence type="predicted"/>
<dbReference type="PANTHER" id="PTHR11439">
    <property type="entry name" value="GAG-POL-RELATED RETROTRANSPOSON"/>
    <property type="match status" value="1"/>
</dbReference>
<organism evidence="3 4">
    <name type="scientific">Trifolium subterraneum</name>
    <name type="common">Subterranean clover</name>
    <dbReference type="NCBI Taxonomy" id="3900"/>
    <lineage>
        <taxon>Eukaryota</taxon>
        <taxon>Viridiplantae</taxon>
        <taxon>Streptophyta</taxon>
        <taxon>Embryophyta</taxon>
        <taxon>Tracheophyta</taxon>
        <taxon>Spermatophyta</taxon>
        <taxon>Magnoliopsida</taxon>
        <taxon>eudicotyledons</taxon>
        <taxon>Gunneridae</taxon>
        <taxon>Pentapetalae</taxon>
        <taxon>rosids</taxon>
        <taxon>fabids</taxon>
        <taxon>Fabales</taxon>
        <taxon>Fabaceae</taxon>
        <taxon>Papilionoideae</taxon>
        <taxon>50 kb inversion clade</taxon>
        <taxon>NPAAA clade</taxon>
        <taxon>Hologalegina</taxon>
        <taxon>IRL clade</taxon>
        <taxon>Trifolieae</taxon>
        <taxon>Trifolium</taxon>
    </lineage>
</organism>
<dbReference type="AlphaFoldDB" id="A0A2Z6M4W5"/>
<feature type="domain" description="Reverse transcriptase Ty1/copia-type" evidence="2">
    <location>
        <begin position="513"/>
        <end position="756"/>
    </location>
</feature>
<evidence type="ECO:0000259" key="2">
    <source>
        <dbReference type="Pfam" id="PF07727"/>
    </source>
</evidence>
<dbReference type="EMBL" id="DF973348">
    <property type="protein sequence ID" value="GAU27211.1"/>
    <property type="molecule type" value="Genomic_DNA"/>
</dbReference>
<keyword evidence="4" id="KW-1185">Reference proteome</keyword>
<dbReference type="PANTHER" id="PTHR11439:SF450">
    <property type="entry name" value="REVERSE TRANSCRIPTASE TY1_COPIA-TYPE DOMAIN-CONTAINING PROTEIN"/>
    <property type="match status" value="1"/>
</dbReference>
<feature type="compositionally biased region" description="Pro residues" evidence="1">
    <location>
        <begin position="260"/>
        <end position="270"/>
    </location>
</feature>
<feature type="region of interest" description="Disordered" evidence="1">
    <location>
        <begin position="1"/>
        <end position="29"/>
    </location>
</feature>
<evidence type="ECO:0000256" key="1">
    <source>
        <dbReference type="SAM" id="MobiDB-lite"/>
    </source>
</evidence>
<dbReference type="CDD" id="cd09272">
    <property type="entry name" value="RNase_HI_RT_Ty1"/>
    <property type="match status" value="1"/>
</dbReference>
<accession>A0A2Z6M4W5</accession>
<feature type="compositionally biased region" description="Low complexity" evidence="1">
    <location>
        <begin position="386"/>
        <end position="410"/>
    </location>
</feature>
<feature type="region of interest" description="Disordered" evidence="1">
    <location>
        <begin position="384"/>
        <end position="463"/>
    </location>
</feature>
<name>A0A2Z6M4W5_TRISU</name>